<dbReference type="Pfam" id="PF18294">
    <property type="entry name" value="Pept_S41_N"/>
    <property type="match status" value="1"/>
</dbReference>
<comment type="caution">
    <text evidence="4">The sequence shown here is derived from an EMBL/GenBank/DDBJ whole genome shotgun (WGS) entry which is preliminary data.</text>
</comment>
<evidence type="ECO:0000256" key="1">
    <source>
        <dbReference type="SAM" id="MobiDB-lite"/>
    </source>
</evidence>
<organism evidence="4 5">
    <name type="scientific">Stakelama flava</name>
    <dbReference type="NCBI Taxonomy" id="2860338"/>
    <lineage>
        <taxon>Bacteria</taxon>
        <taxon>Pseudomonadati</taxon>
        <taxon>Pseudomonadota</taxon>
        <taxon>Alphaproteobacteria</taxon>
        <taxon>Sphingomonadales</taxon>
        <taxon>Sphingomonadaceae</taxon>
        <taxon>Stakelama</taxon>
    </lineage>
</organism>
<feature type="chain" id="PRO_5046465459" evidence="2">
    <location>
        <begin position="25"/>
        <end position="482"/>
    </location>
</feature>
<evidence type="ECO:0000313" key="4">
    <source>
        <dbReference type="EMBL" id="MBW4331978.1"/>
    </source>
</evidence>
<proteinExistence type="predicted"/>
<keyword evidence="5" id="KW-1185">Reference proteome</keyword>
<sequence>MNNRWVAGLALSALLAGCGGGSSGSVTTPPTSGTGGGSGSGTTGDSDSGTCSLSARKDWVLSQMREWYLFPDTLPAAPDASQYDSVETFLDALAANARAQGKDRYFTYLTSITEETEYFNSGATAGLGVRFTLDETGSQLIIAEAFENAPALDAGLDRGTAITAIGTNENTLVSVADLYAQGGTLAISDALGPSTVGTTRAFRVTDANGTRVVTLAKAEYDIDPVSSRYGSKVITEGGEQYGYINLRTFIYAADPELRAAIADFAAKGIDKVIVDLRYNGGGLLSTAELMSNLLGGNRSTSDVMYHVSFRPEKSSENETAYFAAEANAVSATKIAFIGMGGTASASELVMNNFVPYLGENDALIGTNTYGKPVGQIALDREACDDRLRVIALSLSNADNQGDYFDGMAGTVKASCQAADDLGHAMGDPQEASTRAALNFLQGKSCSPIFAGTALTTASVHRKRELLAPSRPSTAQREVPGLY</sequence>
<dbReference type="Pfam" id="PF03572">
    <property type="entry name" value="Peptidase_S41"/>
    <property type="match status" value="1"/>
</dbReference>
<name>A0ABS6XQB9_9SPHN</name>
<gene>
    <name evidence="4" type="ORF">KY084_13985</name>
</gene>
<evidence type="ECO:0000313" key="5">
    <source>
        <dbReference type="Proteomes" id="UP001197214"/>
    </source>
</evidence>
<evidence type="ECO:0000259" key="3">
    <source>
        <dbReference type="SMART" id="SM00245"/>
    </source>
</evidence>
<dbReference type="InterPro" id="IPR041613">
    <property type="entry name" value="Pept_S41_N"/>
</dbReference>
<dbReference type="CDD" id="cd07561">
    <property type="entry name" value="Peptidase_S41_CPP_like"/>
    <property type="match status" value="1"/>
</dbReference>
<keyword evidence="2" id="KW-0732">Signal</keyword>
<accession>A0ABS6XQB9</accession>
<dbReference type="InterPro" id="IPR005151">
    <property type="entry name" value="Tail-specific_protease"/>
</dbReference>
<dbReference type="PANTHER" id="PTHR32060:SF30">
    <property type="entry name" value="CARBOXY-TERMINAL PROCESSING PROTEASE CTPA"/>
    <property type="match status" value="1"/>
</dbReference>
<feature type="compositionally biased region" description="Gly residues" evidence="1">
    <location>
        <begin position="33"/>
        <end position="42"/>
    </location>
</feature>
<feature type="signal peptide" evidence="2">
    <location>
        <begin position="1"/>
        <end position="24"/>
    </location>
</feature>
<dbReference type="EMBL" id="JAHWZX010000015">
    <property type="protein sequence ID" value="MBW4331978.1"/>
    <property type="molecule type" value="Genomic_DNA"/>
</dbReference>
<feature type="region of interest" description="Disordered" evidence="1">
    <location>
        <begin position="22"/>
        <end position="50"/>
    </location>
</feature>
<dbReference type="Proteomes" id="UP001197214">
    <property type="component" value="Unassembled WGS sequence"/>
</dbReference>
<dbReference type="PANTHER" id="PTHR32060">
    <property type="entry name" value="TAIL-SPECIFIC PROTEASE"/>
    <property type="match status" value="1"/>
</dbReference>
<reference evidence="4 5" key="1">
    <citation type="submission" date="2021-07" db="EMBL/GenBank/DDBJ databases">
        <title>Stakelama flava sp. nov., a novel endophytic bacterium isolated from branch of Kandelia candel.</title>
        <authorList>
            <person name="Tuo L."/>
        </authorList>
    </citation>
    <scope>NUCLEOTIDE SEQUENCE [LARGE SCALE GENOMIC DNA]</scope>
    <source>
        <strain evidence="4 5">CBK3Z-3</strain>
    </source>
</reference>
<dbReference type="SMART" id="SM00245">
    <property type="entry name" value="TSPc"/>
    <property type="match status" value="1"/>
</dbReference>
<feature type="domain" description="Tail specific protease" evidence="3">
    <location>
        <begin position="208"/>
        <end position="414"/>
    </location>
</feature>
<evidence type="ECO:0000256" key="2">
    <source>
        <dbReference type="SAM" id="SignalP"/>
    </source>
</evidence>
<protein>
    <submittedName>
        <fullName evidence="4">Peptidase S41</fullName>
    </submittedName>
</protein>
<dbReference type="RefSeq" id="WP_219239095.1">
    <property type="nucleotide sequence ID" value="NZ_JAHWZX010000015.1"/>
</dbReference>
<dbReference type="PROSITE" id="PS51257">
    <property type="entry name" value="PROKAR_LIPOPROTEIN"/>
    <property type="match status" value="1"/>
</dbReference>